<dbReference type="RefSeq" id="WP_266068026.1">
    <property type="nucleotide sequence ID" value="NZ_JAPJDA010000002.1"/>
</dbReference>
<gene>
    <name evidence="6" type="ORF">OQ279_01675</name>
</gene>
<dbReference type="InterPro" id="IPR006143">
    <property type="entry name" value="RND_pump_MFP"/>
</dbReference>
<dbReference type="PANTHER" id="PTHR30469:SF15">
    <property type="entry name" value="HLYD FAMILY OF SECRETION PROTEINS"/>
    <property type="match status" value="1"/>
</dbReference>
<reference evidence="6" key="1">
    <citation type="submission" date="2022-11" db="EMBL/GenBank/DDBJ databases">
        <title>Salinimicrobium profundisediminis sp. nov., isolated from deep-sea sediment of the Mariana Trench.</title>
        <authorList>
            <person name="Fu H."/>
        </authorList>
    </citation>
    <scope>NUCLEOTIDE SEQUENCE</scope>
    <source>
        <strain evidence="6">MT39</strain>
    </source>
</reference>
<feature type="domain" description="CzcB-like alpha-helical hairpin" evidence="2">
    <location>
        <begin position="133"/>
        <end position="190"/>
    </location>
</feature>
<evidence type="ECO:0000313" key="6">
    <source>
        <dbReference type="EMBL" id="MCX2836846.1"/>
    </source>
</evidence>
<feature type="domain" description="CzcB-like barrel-sandwich hybrid" evidence="5">
    <location>
        <begin position="99"/>
        <end position="216"/>
    </location>
</feature>
<feature type="domain" description="Multidrug resistance protein MdtA-like C-terminal permuted SH3" evidence="4">
    <location>
        <begin position="308"/>
        <end position="372"/>
    </location>
</feature>
<evidence type="ECO:0000259" key="5">
    <source>
        <dbReference type="Pfam" id="PF25973"/>
    </source>
</evidence>
<dbReference type="InterPro" id="IPR058627">
    <property type="entry name" value="MdtA-like_C"/>
</dbReference>
<protein>
    <submittedName>
        <fullName evidence="6">Efflux RND transporter periplasmic adaptor subunit</fullName>
    </submittedName>
</protein>
<evidence type="ECO:0000313" key="7">
    <source>
        <dbReference type="Proteomes" id="UP001148482"/>
    </source>
</evidence>
<proteinExistence type="inferred from homology"/>
<dbReference type="InterPro" id="IPR058647">
    <property type="entry name" value="BSH_CzcB-like"/>
</dbReference>
<comment type="similarity">
    <text evidence="1">Belongs to the membrane fusion protein (MFP) (TC 8.A.1) family.</text>
</comment>
<dbReference type="InterPro" id="IPR058648">
    <property type="entry name" value="HH_CzcB-like"/>
</dbReference>
<dbReference type="Proteomes" id="UP001148482">
    <property type="component" value="Unassembled WGS sequence"/>
</dbReference>
<organism evidence="6 7">
    <name type="scientific">Salinimicrobium profundisediminis</name>
    <dbReference type="NCBI Taxonomy" id="2994553"/>
    <lineage>
        <taxon>Bacteria</taxon>
        <taxon>Pseudomonadati</taxon>
        <taxon>Bacteroidota</taxon>
        <taxon>Flavobacteriia</taxon>
        <taxon>Flavobacteriales</taxon>
        <taxon>Flavobacteriaceae</taxon>
        <taxon>Salinimicrobium</taxon>
    </lineage>
</organism>
<accession>A0A9X3CU13</accession>
<comment type="caution">
    <text evidence="6">The sequence shown here is derived from an EMBL/GenBank/DDBJ whole genome shotgun (WGS) entry which is preliminary data.</text>
</comment>
<dbReference type="Pfam" id="PF25954">
    <property type="entry name" value="Beta-barrel_RND_2"/>
    <property type="match status" value="1"/>
</dbReference>
<dbReference type="Gene3D" id="2.40.420.20">
    <property type="match status" value="1"/>
</dbReference>
<dbReference type="EMBL" id="JAPJDA010000002">
    <property type="protein sequence ID" value="MCX2836846.1"/>
    <property type="molecule type" value="Genomic_DNA"/>
</dbReference>
<dbReference type="PROSITE" id="PS51257">
    <property type="entry name" value="PROKAR_LIPOPROTEIN"/>
    <property type="match status" value="1"/>
</dbReference>
<evidence type="ECO:0000259" key="4">
    <source>
        <dbReference type="Pfam" id="PF25967"/>
    </source>
</evidence>
<dbReference type="NCBIfam" id="TIGR01730">
    <property type="entry name" value="RND_mfp"/>
    <property type="match status" value="1"/>
</dbReference>
<evidence type="ECO:0000256" key="1">
    <source>
        <dbReference type="ARBA" id="ARBA00009477"/>
    </source>
</evidence>
<dbReference type="GO" id="GO:0015562">
    <property type="term" value="F:efflux transmembrane transporter activity"/>
    <property type="evidence" value="ECO:0007669"/>
    <property type="project" value="TreeGrafter"/>
</dbReference>
<dbReference type="GO" id="GO:1990281">
    <property type="term" value="C:efflux pump complex"/>
    <property type="evidence" value="ECO:0007669"/>
    <property type="project" value="TreeGrafter"/>
</dbReference>
<dbReference type="SUPFAM" id="SSF111369">
    <property type="entry name" value="HlyD-like secretion proteins"/>
    <property type="match status" value="1"/>
</dbReference>
<evidence type="ECO:0000259" key="2">
    <source>
        <dbReference type="Pfam" id="PF25893"/>
    </source>
</evidence>
<name>A0A9X3CU13_9FLAO</name>
<sequence length="390" mass="42793">MKKINLIPVILLLLISCGKSDSVEGIIESGDLSEIRAKKADLSARQSELSSQITKLDAAIEKLAGNNEFTLVSTRKVSDSLFKHYVELPGDVETRQNIIIYPEFSGILENITVEEGDRVQKGQILARIDEGGLSSQLAQMEAQASLAKTTFERQQRLWNQNIGSEIQYLEAKTNYEALQNSVQQMRSQLAKTVVRAPFSGVIDEIFSEQGEVVNPGQSRLFRLINLSDMYITAAVPESYLGTIKKGTEVMVDIAATGTSFTSTVRQVGNFVNPDNRTFEIQIAVPPSQEQVKPNLIANVRINDYTSENAIIIPENLIQKNSAGENVAFVVQKETDSTGVAQKRVLKTGMAYDNAVEVLSGLQVGDLLITSGARSIQEGEEVEIANRKALN</sequence>
<dbReference type="Pfam" id="PF25967">
    <property type="entry name" value="RND-MFP_C"/>
    <property type="match status" value="1"/>
</dbReference>
<dbReference type="Pfam" id="PF25973">
    <property type="entry name" value="BSH_CzcB"/>
    <property type="match status" value="1"/>
</dbReference>
<feature type="domain" description="CusB-like beta-barrel" evidence="3">
    <location>
        <begin position="231"/>
        <end position="303"/>
    </location>
</feature>
<dbReference type="Pfam" id="PF25893">
    <property type="entry name" value="HH_CzcB"/>
    <property type="match status" value="1"/>
</dbReference>
<dbReference type="Gene3D" id="1.10.287.470">
    <property type="entry name" value="Helix hairpin bin"/>
    <property type="match status" value="1"/>
</dbReference>
<dbReference type="InterPro" id="IPR058792">
    <property type="entry name" value="Beta-barrel_RND_2"/>
</dbReference>
<dbReference type="AlphaFoldDB" id="A0A9X3CU13"/>
<keyword evidence="7" id="KW-1185">Reference proteome</keyword>
<evidence type="ECO:0000259" key="3">
    <source>
        <dbReference type="Pfam" id="PF25954"/>
    </source>
</evidence>
<dbReference type="Gene3D" id="2.40.50.100">
    <property type="match status" value="1"/>
</dbReference>
<dbReference type="Gene3D" id="2.40.30.170">
    <property type="match status" value="1"/>
</dbReference>
<dbReference type="PANTHER" id="PTHR30469">
    <property type="entry name" value="MULTIDRUG RESISTANCE PROTEIN MDTA"/>
    <property type="match status" value="1"/>
</dbReference>